<keyword evidence="2" id="KW-1185">Reference proteome</keyword>
<accession>A0ABT4RM21</accession>
<dbReference type="InterPro" id="IPR036390">
    <property type="entry name" value="WH_DNA-bd_sf"/>
</dbReference>
<reference evidence="1" key="1">
    <citation type="submission" date="2022-10" db="EMBL/GenBank/DDBJ databases">
        <title>The WGS of Solirubrobacter sp. CPCC 204708.</title>
        <authorList>
            <person name="Jiang Z."/>
        </authorList>
    </citation>
    <scope>NUCLEOTIDE SEQUENCE</scope>
    <source>
        <strain evidence="1">CPCC 204708</strain>
    </source>
</reference>
<sequence length="176" mass="19042">MRDVALIEDPAVAAAALDPIRSRLLAELATPGSAASLAQRVGLPRQKVNYHLRALEEKGLVEVAEERRHGGLTERVLQATAASYIVSPQALGKRALASRYLIALAGRLLREVAELDPREDTLGLDAEIKFASPDDRAAFAAELTEAVTQLASKYHHDGGKPHRLVVATHPIQEHPQ</sequence>
<evidence type="ECO:0000313" key="1">
    <source>
        <dbReference type="EMBL" id="MDA0139356.1"/>
    </source>
</evidence>
<name>A0ABT4RM21_9ACTN</name>
<protein>
    <submittedName>
        <fullName evidence="1">Helix-turn-helix domain-containing protein</fullName>
    </submittedName>
</protein>
<dbReference type="CDD" id="cd00090">
    <property type="entry name" value="HTH_ARSR"/>
    <property type="match status" value="1"/>
</dbReference>
<evidence type="ECO:0000313" key="2">
    <source>
        <dbReference type="Proteomes" id="UP001147700"/>
    </source>
</evidence>
<dbReference type="Pfam" id="PF12840">
    <property type="entry name" value="HTH_20"/>
    <property type="match status" value="1"/>
</dbReference>
<dbReference type="InterPro" id="IPR036388">
    <property type="entry name" value="WH-like_DNA-bd_sf"/>
</dbReference>
<dbReference type="Gene3D" id="1.10.10.10">
    <property type="entry name" value="Winged helix-like DNA-binding domain superfamily/Winged helix DNA-binding domain"/>
    <property type="match status" value="1"/>
</dbReference>
<proteinExistence type="predicted"/>
<gene>
    <name evidence="1" type="ORF">OJ962_17770</name>
</gene>
<dbReference type="Proteomes" id="UP001147700">
    <property type="component" value="Unassembled WGS sequence"/>
</dbReference>
<dbReference type="EMBL" id="JAPCID010000024">
    <property type="protein sequence ID" value="MDA0139356.1"/>
    <property type="molecule type" value="Genomic_DNA"/>
</dbReference>
<organism evidence="1 2">
    <name type="scientific">Solirubrobacter deserti</name>
    <dbReference type="NCBI Taxonomy" id="2282478"/>
    <lineage>
        <taxon>Bacteria</taxon>
        <taxon>Bacillati</taxon>
        <taxon>Actinomycetota</taxon>
        <taxon>Thermoleophilia</taxon>
        <taxon>Solirubrobacterales</taxon>
        <taxon>Solirubrobacteraceae</taxon>
        <taxon>Solirubrobacter</taxon>
    </lineage>
</organism>
<dbReference type="InterPro" id="IPR011991">
    <property type="entry name" value="ArsR-like_HTH"/>
</dbReference>
<comment type="caution">
    <text evidence="1">The sequence shown here is derived from an EMBL/GenBank/DDBJ whole genome shotgun (WGS) entry which is preliminary data.</text>
</comment>
<dbReference type="SUPFAM" id="SSF46785">
    <property type="entry name" value="Winged helix' DNA-binding domain"/>
    <property type="match status" value="1"/>
</dbReference>
<dbReference type="RefSeq" id="WP_202958089.1">
    <property type="nucleotide sequence ID" value="NZ_JAPCID010000024.1"/>
</dbReference>